<keyword evidence="4" id="KW-0808">Transferase</keyword>
<dbReference type="Gene3D" id="3.30.565.10">
    <property type="entry name" value="Histidine kinase-like ATPase, C-terminal domain"/>
    <property type="match status" value="1"/>
</dbReference>
<dbReference type="SMART" id="SM00086">
    <property type="entry name" value="PAC"/>
    <property type="match status" value="2"/>
</dbReference>
<dbReference type="Pfam" id="PF08447">
    <property type="entry name" value="PAS_3"/>
    <property type="match status" value="1"/>
</dbReference>
<gene>
    <name evidence="10" type="ORF">HDF22_000189</name>
    <name evidence="9" type="ORF">HDF23_000322</name>
</gene>
<evidence type="ECO:0000313" key="9">
    <source>
        <dbReference type="EMBL" id="MBB6107592.1"/>
    </source>
</evidence>
<evidence type="ECO:0000313" key="10">
    <source>
        <dbReference type="EMBL" id="MBB6126088.1"/>
    </source>
</evidence>
<keyword evidence="3" id="KW-0597">Phosphoprotein</keyword>
<dbReference type="SMART" id="SM00387">
    <property type="entry name" value="HATPase_c"/>
    <property type="match status" value="1"/>
</dbReference>
<dbReference type="SMART" id="SM00388">
    <property type="entry name" value="HisKA"/>
    <property type="match status" value="1"/>
</dbReference>
<evidence type="ECO:0000256" key="5">
    <source>
        <dbReference type="ARBA" id="ARBA00022777"/>
    </source>
</evidence>
<keyword evidence="11" id="KW-1185">Reference proteome</keyword>
<keyword evidence="5" id="KW-0418">Kinase</keyword>
<dbReference type="GO" id="GO:0000155">
    <property type="term" value="F:phosphorelay sensor kinase activity"/>
    <property type="evidence" value="ECO:0007669"/>
    <property type="project" value="InterPro"/>
</dbReference>
<dbReference type="InterPro" id="IPR013655">
    <property type="entry name" value="PAS_fold_3"/>
</dbReference>
<keyword evidence="6" id="KW-0902">Two-component regulatory system</keyword>
<evidence type="ECO:0000313" key="11">
    <source>
        <dbReference type="Proteomes" id="UP000541583"/>
    </source>
</evidence>
<proteinExistence type="predicted"/>
<dbReference type="PROSITE" id="PS50113">
    <property type="entry name" value="PAC"/>
    <property type="match status" value="1"/>
</dbReference>
<dbReference type="InterPro" id="IPR036890">
    <property type="entry name" value="HATPase_C_sf"/>
</dbReference>
<dbReference type="Proteomes" id="UP000541583">
    <property type="component" value="Unassembled WGS sequence"/>
</dbReference>
<reference evidence="11 12" key="1">
    <citation type="submission" date="2020-08" db="EMBL/GenBank/DDBJ databases">
        <title>Genomic Encyclopedia of Type Strains, Phase IV (KMG-V): Genome sequencing to study the core and pangenomes of soil and plant-associated prokaryotes.</title>
        <authorList>
            <person name="Whitman W."/>
        </authorList>
    </citation>
    <scope>NUCLEOTIDE SEQUENCE [LARGE SCALE GENOMIC DNA]</scope>
    <source>
        <strain evidence="9 11">ANJLi2</strain>
        <strain evidence="10 12">MP601</strain>
    </source>
</reference>
<evidence type="ECO:0000256" key="6">
    <source>
        <dbReference type="ARBA" id="ARBA00023012"/>
    </source>
</evidence>
<evidence type="ECO:0000256" key="3">
    <source>
        <dbReference type="ARBA" id="ARBA00022553"/>
    </source>
</evidence>
<dbReference type="OrthoDB" id="9813151at2"/>
<dbReference type="EC" id="2.7.13.3" evidence="2"/>
<dbReference type="PANTHER" id="PTHR43711:SF1">
    <property type="entry name" value="HISTIDINE KINASE 1"/>
    <property type="match status" value="1"/>
</dbReference>
<dbReference type="SUPFAM" id="SSF55874">
    <property type="entry name" value="ATPase domain of HSP90 chaperone/DNA topoisomerase II/histidine kinase"/>
    <property type="match status" value="1"/>
</dbReference>
<accession>A0A1N6PGS4</accession>
<dbReference type="AlphaFoldDB" id="A0A1N6PGS4"/>
<feature type="domain" description="PAC" evidence="8">
    <location>
        <begin position="87"/>
        <end position="139"/>
    </location>
</feature>
<dbReference type="CDD" id="cd00130">
    <property type="entry name" value="PAS"/>
    <property type="match status" value="2"/>
</dbReference>
<dbReference type="Gene3D" id="3.30.450.20">
    <property type="entry name" value="PAS domain"/>
    <property type="match status" value="2"/>
</dbReference>
<dbReference type="CDD" id="cd00082">
    <property type="entry name" value="HisKA"/>
    <property type="match status" value="1"/>
</dbReference>
<evidence type="ECO:0000256" key="2">
    <source>
        <dbReference type="ARBA" id="ARBA00012438"/>
    </source>
</evidence>
<evidence type="ECO:0000313" key="12">
    <source>
        <dbReference type="Proteomes" id="UP000548326"/>
    </source>
</evidence>
<dbReference type="InterPro" id="IPR003661">
    <property type="entry name" value="HisK_dim/P_dom"/>
</dbReference>
<dbReference type="InterPro" id="IPR004358">
    <property type="entry name" value="Sig_transdc_His_kin-like_C"/>
</dbReference>
<dbReference type="PROSITE" id="PS50109">
    <property type="entry name" value="HIS_KIN"/>
    <property type="match status" value="1"/>
</dbReference>
<organism evidence="10 12">
    <name type="scientific">Mucilaginibacter lappiensis</name>
    <dbReference type="NCBI Taxonomy" id="354630"/>
    <lineage>
        <taxon>Bacteria</taxon>
        <taxon>Pseudomonadati</taxon>
        <taxon>Bacteroidota</taxon>
        <taxon>Sphingobacteriia</taxon>
        <taxon>Sphingobacteriales</taxon>
        <taxon>Sphingobacteriaceae</taxon>
        <taxon>Mucilaginibacter</taxon>
    </lineage>
</organism>
<dbReference type="Proteomes" id="UP000548326">
    <property type="component" value="Unassembled WGS sequence"/>
</dbReference>
<dbReference type="RefSeq" id="WP_076370011.1">
    <property type="nucleotide sequence ID" value="NZ_FTMG01000001.1"/>
</dbReference>
<dbReference type="PANTHER" id="PTHR43711">
    <property type="entry name" value="TWO-COMPONENT HISTIDINE KINASE"/>
    <property type="match status" value="1"/>
</dbReference>
<dbReference type="InterPro" id="IPR003594">
    <property type="entry name" value="HATPase_dom"/>
</dbReference>
<dbReference type="InterPro" id="IPR000700">
    <property type="entry name" value="PAS-assoc_C"/>
</dbReference>
<evidence type="ECO:0000259" key="7">
    <source>
        <dbReference type="PROSITE" id="PS50109"/>
    </source>
</evidence>
<sequence length="490" mass="55733">MSLQVDKNLLDALIDTETLYQEAPCGYVSLLPDGTIIKLNNTLLTWLNYTTKSLLYKKKFSDLLSKGGKVHFEMFFKPMITVRGHIKELSYEILKKDGSVLPVLLSAKAMKDALGSVMAINMAVYDITDRKSYEVELLKAKKTAEDEKRTFQFLADLIPEMIWTANADGDIDYVNQRFVQYFNLPERNFNLSSVASRIFKEDRKKFLNAWRESIRAGTDLHIEIRLDNYQGNSEWHLIKAVPYINQDGLVTKWFGSCISTEEHIMALKAKDDFISIASHELKTPITSLKGTLQLMDKIKNNHPDPLLHKMIDRANRNVNKTISLIDDLLNVSRINEGQLYLNKKRSVIFDLINDCCSHIKYETGYDILIEGDSSIEADIDEGRIEQVIINFINNAIKYAPESKLIEVGYEKNGQHVKIEVTDKGPGISPEKLFHLFERYYQVKNNSSGNAGLGLGLYICAEIIKKHNGKIGVKSELGKGSTFWFTLPANM</sequence>
<dbReference type="InterPro" id="IPR005467">
    <property type="entry name" value="His_kinase_dom"/>
</dbReference>
<evidence type="ECO:0000256" key="4">
    <source>
        <dbReference type="ARBA" id="ARBA00022679"/>
    </source>
</evidence>
<dbReference type="EMBL" id="JACHCB010000001">
    <property type="protein sequence ID" value="MBB6107592.1"/>
    <property type="molecule type" value="Genomic_DNA"/>
</dbReference>
<evidence type="ECO:0000256" key="1">
    <source>
        <dbReference type="ARBA" id="ARBA00000085"/>
    </source>
</evidence>
<dbReference type="SMART" id="SM00091">
    <property type="entry name" value="PAS"/>
    <property type="match status" value="2"/>
</dbReference>
<dbReference type="SUPFAM" id="SSF47384">
    <property type="entry name" value="Homodimeric domain of signal transducing histidine kinase"/>
    <property type="match status" value="1"/>
</dbReference>
<dbReference type="Pfam" id="PF00512">
    <property type="entry name" value="HisKA"/>
    <property type="match status" value="1"/>
</dbReference>
<dbReference type="STRING" id="354630.SAMN05421821_101488"/>
<dbReference type="InterPro" id="IPR000014">
    <property type="entry name" value="PAS"/>
</dbReference>
<dbReference type="InterPro" id="IPR001610">
    <property type="entry name" value="PAC"/>
</dbReference>
<dbReference type="Pfam" id="PF02518">
    <property type="entry name" value="HATPase_c"/>
    <property type="match status" value="1"/>
</dbReference>
<dbReference type="Gene3D" id="1.10.287.130">
    <property type="match status" value="1"/>
</dbReference>
<dbReference type="InterPro" id="IPR035965">
    <property type="entry name" value="PAS-like_dom_sf"/>
</dbReference>
<dbReference type="EMBL" id="JACHCA010000001">
    <property type="protein sequence ID" value="MBB6126088.1"/>
    <property type="molecule type" value="Genomic_DNA"/>
</dbReference>
<dbReference type="CDD" id="cd00075">
    <property type="entry name" value="HATPase"/>
    <property type="match status" value="1"/>
</dbReference>
<protein>
    <recommendedName>
        <fullName evidence="2">histidine kinase</fullName>
        <ecNumber evidence="2">2.7.13.3</ecNumber>
    </recommendedName>
</protein>
<dbReference type="PRINTS" id="PR00344">
    <property type="entry name" value="BCTRLSENSOR"/>
</dbReference>
<dbReference type="InterPro" id="IPR050736">
    <property type="entry name" value="Sensor_HK_Regulatory"/>
</dbReference>
<dbReference type="InterPro" id="IPR036097">
    <property type="entry name" value="HisK_dim/P_sf"/>
</dbReference>
<comment type="catalytic activity">
    <reaction evidence="1">
        <text>ATP + protein L-histidine = ADP + protein N-phospho-L-histidine.</text>
        <dbReference type="EC" id="2.7.13.3"/>
    </reaction>
</comment>
<name>A0A1N6PGS4_9SPHI</name>
<feature type="domain" description="Histidine kinase" evidence="7">
    <location>
        <begin position="276"/>
        <end position="490"/>
    </location>
</feature>
<dbReference type="FunFam" id="3.30.565.10:FF:000006">
    <property type="entry name" value="Sensor histidine kinase WalK"/>
    <property type="match status" value="1"/>
</dbReference>
<dbReference type="Pfam" id="PF13426">
    <property type="entry name" value="PAS_9"/>
    <property type="match status" value="1"/>
</dbReference>
<evidence type="ECO:0000259" key="8">
    <source>
        <dbReference type="PROSITE" id="PS50113"/>
    </source>
</evidence>
<comment type="caution">
    <text evidence="10">The sequence shown here is derived from an EMBL/GenBank/DDBJ whole genome shotgun (WGS) entry which is preliminary data.</text>
</comment>
<dbReference type="SUPFAM" id="SSF55785">
    <property type="entry name" value="PYP-like sensor domain (PAS domain)"/>
    <property type="match status" value="2"/>
</dbReference>
<dbReference type="NCBIfam" id="TIGR00229">
    <property type="entry name" value="sensory_box"/>
    <property type="match status" value="1"/>
</dbReference>